<dbReference type="Proteomes" id="UP000712600">
    <property type="component" value="Unassembled WGS sequence"/>
</dbReference>
<reference evidence="1" key="1">
    <citation type="submission" date="2019-12" db="EMBL/GenBank/DDBJ databases">
        <title>Genome sequencing and annotation of Brassica cretica.</title>
        <authorList>
            <person name="Studholme D.J."/>
            <person name="Sarris P."/>
        </authorList>
    </citation>
    <scope>NUCLEOTIDE SEQUENCE</scope>
    <source>
        <strain evidence="1">PFS-109/04</strain>
        <tissue evidence="1">Leaf</tissue>
    </source>
</reference>
<dbReference type="EMBL" id="QGKX02000088">
    <property type="protein sequence ID" value="KAF3585907.1"/>
    <property type="molecule type" value="Genomic_DNA"/>
</dbReference>
<name>A0A8S9RYJ9_BRACR</name>
<comment type="caution">
    <text evidence="1">The sequence shown here is derived from an EMBL/GenBank/DDBJ whole genome shotgun (WGS) entry which is preliminary data.</text>
</comment>
<protein>
    <submittedName>
        <fullName evidence="1">Uncharacterized protein</fullName>
    </submittedName>
</protein>
<proteinExistence type="predicted"/>
<accession>A0A8S9RYJ9</accession>
<evidence type="ECO:0000313" key="1">
    <source>
        <dbReference type="EMBL" id="KAF3585907.1"/>
    </source>
</evidence>
<organism evidence="1 2">
    <name type="scientific">Brassica cretica</name>
    <name type="common">Mustard</name>
    <dbReference type="NCBI Taxonomy" id="69181"/>
    <lineage>
        <taxon>Eukaryota</taxon>
        <taxon>Viridiplantae</taxon>
        <taxon>Streptophyta</taxon>
        <taxon>Embryophyta</taxon>
        <taxon>Tracheophyta</taxon>
        <taxon>Spermatophyta</taxon>
        <taxon>Magnoliopsida</taxon>
        <taxon>eudicotyledons</taxon>
        <taxon>Gunneridae</taxon>
        <taxon>Pentapetalae</taxon>
        <taxon>rosids</taxon>
        <taxon>malvids</taxon>
        <taxon>Brassicales</taxon>
        <taxon>Brassicaceae</taxon>
        <taxon>Brassiceae</taxon>
        <taxon>Brassica</taxon>
    </lineage>
</organism>
<evidence type="ECO:0000313" key="2">
    <source>
        <dbReference type="Proteomes" id="UP000712600"/>
    </source>
</evidence>
<dbReference type="AlphaFoldDB" id="A0A8S9RYJ9"/>
<sequence>MGKGLWSRRQHMTEARSSTEASQRVVRQVCQVMMQYLLFRCSRGCIMIKHEETDGWRMHNSWGRKVWCGAHLVGEKSTLGVKVSRHRDTKAGLIEREKLLEVFWGRVEVVVEEDKTHPLPFIRRRRRLSFFRLSETVRFKAFVLNSIDSVAHDEFCEMVCVRSKKAPYNDFEGPGSTKIWFPKVSGVVPVILMLPYLSKFITQKIALQSNVVDIEKVYRNDTFFESAIPRSPYHKEKGLWALLADSNNVWLFKKVSFMDGAEAILFFN</sequence>
<gene>
    <name evidence="1" type="ORF">F2Q69_00029636</name>
</gene>